<evidence type="ECO:0000256" key="1">
    <source>
        <dbReference type="SAM" id="MobiDB-lite"/>
    </source>
</evidence>
<keyword evidence="4" id="KW-1185">Reference proteome</keyword>
<dbReference type="EMBL" id="JAAIVJ010000003">
    <property type="protein sequence ID" value="NEY90158.1"/>
    <property type="molecule type" value="Genomic_DNA"/>
</dbReference>
<feature type="region of interest" description="Disordered" evidence="1">
    <location>
        <begin position="116"/>
        <end position="141"/>
    </location>
</feature>
<protein>
    <submittedName>
        <fullName evidence="3">DUF2125 domain-containing protein</fullName>
    </submittedName>
</protein>
<evidence type="ECO:0000256" key="2">
    <source>
        <dbReference type="SAM" id="SignalP"/>
    </source>
</evidence>
<evidence type="ECO:0000313" key="4">
    <source>
        <dbReference type="Proteomes" id="UP000477782"/>
    </source>
</evidence>
<dbReference type="Pfam" id="PF09898">
    <property type="entry name" value="DUF2125"/>
    <property type="match status" value="1"/>
</dbReference>
<sequence length="515" mass="53579">MTLVCGGRMFRAIHFSQKGFKMQPWKLAGSAAILALTTGTAALADVTPEEVWQSWQDFFATSGSTITTGSAARDGDSLVITDFKAAFDGAEGKGETAIAEIRLRDKGDGTVEMTLSEEASFSSSSPGSEGGKPRGATGTMKMPGLVGTVSGSAEDMAYAFDFPSVEIALEPSEDGKPVGTFGVLLSGSTSSYHLTGPAEAKVFDGSFTAASAAMNLEGKDEATTFMGSVNVADLSGSTKGTFAGVEHEDIAVALGKGFALDSSLSFGALSYDFDITDDTGPAKLTGGSEGGSFQMAMDAAKMLLAAAGKNVEVTFSGAQLPFPEVKLTYAESGFNLTMPLSKSDEAQEFSFLTKIVDLQVSEEIWGMFDPTAALPHDPATVVIDTAGKARLKADLMATPEGGQPDGELLALDVKDLTARIAGAELTGNGAFTFDNTDLATYDGLPAPTGTLDLKMTGGNTLLDKLVAMGLVSEDEVMGIRMMVAMFAKAGEGEDVLTSTLEFKDKHFFANGQQLQ</sequence>
<proteinExistence type="predicted"/>
<evidence type="ECO:0000313" key="3">
    <source>
        <dbReference type="EMBL" id="NEY90158.1"/>
    </source>
</evidence>
<feature type="compositionally biased region" description="Low complexity" evidence="1">
    <location>
        <begin position="116"/>
        <end position="127"/>
    </location>
</feature>
<dbReference type="RefSeq" id="WP_164624323.1">
    <property type="nucleotide sequence ID" value="NZ_JAAIVJ010000003.1"/>
</dbReference>
<name>A0A6M0QRV5_9RHOB</name>
<organism evidence="3 4">
    <name type="scientific">Tabrizicola oligotrophica</name>
    <dbReference type="NCBI Taxonomy" id="2710650"/>
    <lineage>
        <taxon>Bacteria</taxon>
        <taxon>Pseudomonadati</taxon>
        <taxon>Pseudomonadota</taxon>
        <taxon>Alphaproteobacteria</taxon>
        <taxon>Rhodobacterales</taxon>
        <taxon>Paracoccaceae</taxon>
        <taxon>Tabrizicola</taxon>
    </lineage>
</organism>
<accession>A0A6M0QRV5</accession>
<keyword evidence="2" id="KW-0732">Signal</keyword>
<dbReference type="Proteomes" id="UP000477782">
    <property type="component" value="Unassembled WGS sequence"/>
</dbReference>
<gene>
    <name evidence="3" type="ORF">G4Z14_07580</name>
</gene>
<reference evidence="3 4" key="1">
    <citation type="submission" date="2020-02" db="EMBL/GenBank/DDBJ databases">
        <authorList>
            <person name="Chen W.-M."/>
        </authorList>
    </citation>
    <scope>NUCLEOTIDE SEQUENCE [LARGE SCALE GENOMIC DNA]</scope>
    <source>
        <strain evidence="3 4">KMS-5</strain>
    </source>
</reference>
<feature type="signal peptide" evidence="2">
    <location>
        <begin position="1"/>
        <end position="44"/>
    </location>
</feature>
<dbReference type="AlphaFoldDB" id="A0A6M0QRV5"/>
<feature type="chain" id="PRO_5026772491" evidence="2">
    <location>
        <begin position="45"/>
        <end position="515"/>
    </location>
</feature>
<comment type="caution">
    <text evidence="3">The sequence shown here is derived from an EMBL/GenBank/DDBJ whole genome shotgun (WGS) entry which is preliminary data.</text>
</comment>
<dbReference type="InterPro" id="IPR018666">
    <property type="entry name" value="DUF2125"/>
</dbReference>